<dbReference type="CDD" id="cd07021">
    <property type="entry name" value="Clp_protease_NfeD_like"/>
    <property type="match status" value="1"/>
</dbReference>
<dbReference type="Pfam" id="PF25145">
    <property type="entry name" value="NfeD1b_N"/>
    <property type="match status" value="1"/>
</dbReference>
<feature type="domain" description="NfeD-like C-terminal" evidence="6">
    <location>
        <begin position="383"/>
        <end position="436"/>
    </location>
</feature>
<dbReference type="PANTHER" id="PTHR33507:SF3">
    <property type="entry name" value="INNER MEMBRANE PROTEIN YBBJ"/>
    <property type="match status" value="1"/>
</dbReference>
<evidence type="ECO:0000259" key="6">
    <source>
        <dbReference type="Pfam" id="PF01957"/>
    </source>
</evidence>
<evidence type="ECO:0000256" key="1">
    <source>
        <dbReference type="ARBA" id="ARBA00004141"/>
    </source>
</evidence>
<evidence type="ECO:0000256" key="5">
    <source>
        <dbReference type="SAM" id="Phobius"/>
    </source>
</evidence>
<comment type="caution">
    <text evidence="9">The sequence shown here is derived from an EMBL/GenBank/DDBJ whole genome shotgun (WGS) entry which is preliminary data.</text>
</comment>
<keyword evidence="10" id="KW-1185">Reference proteome</keyword>
<evidence type="ECO:0000256" key="2">
    <source>
        <dbReference type="ARBA" id="ARBA00022692"/>
    </source>
</evidence>
<gene>
    <name evidence="9" type="primary">yqeZ</name>
    <name evidence="9" type="ORF">AHA02nite_22770</name>
</gene>
<evidence type="ECO:0000256" key="4">
    <source>
        <dbReference type="ARBA" id="ARBA00023136"/>
    </source>
</evidence>
<keyword evidence="4 5" id="KW-0472">Membrane</keyword>
<keyword evidence="2 5" id="KW-0812">Transmembrane</keyword>
<dbReference type="RefSeq" id="WP_246118850.1">
    <property type="nucleotide sequence ID" value="NZ_BJYA01000015.1"/>
</dbReference>
<evidence type="ECO:0000313" key="10">
    <source>
        <dbReference type="Proteomes" id="UP000321440"/>
    </source>
</evidence>
<dbReference type="AlphaFoldDB" id="A0A511W6Y2"/>
<dbReference type="Gene3D" id="2.40.50.140">
    <property type="entry name" value="Nucleic acid-binding proteins"/>
    <property type="match status" value="1"/>
</dbReference>
<dbReference type="InterPro" id="IPR012340">
    <property type="entry name" value="NA-bd_OB-fold"/>
</dbReference>
<feature type="domain" description="NfeD integral membrane" evidence="7">
    <location>
        <begin position="238"/>
        <end position="351"/>
    </location>
</feature>
<keyword evidence="3 5" id="KW-1133">Transmembrane helix</keyword>
<evidence type="ECO:0000256" key="3">
    <source>
        <dbReference type="ARBA" id="ARBA00022989"/>
    </source>
</evidence>
<evidence type="ECO:0000259" key="8">
    <source>
        <dbReference type="Pfam" id="PF25145"/>
    </source>
</evidence>
<sequence>MKRIVYLVVIFALSFIWLNQQPIDAENDPSAPLVYIVPVEEEVERGLAAFMDRSIQEAEENFADHIIFEVDTPGGRVDSANEIAGLLSAVNVPTTAYVKSQALSAGSYISLMADDIYMNTNGTMGASGVVTGDGSAADSKAQSAWVSAMVAAAERNDRDPIYARAMADDSIDLSEYNAGPGEFLTLSPNQAYEVGYAEGVVNTRDEVLEHLGYENAHVVETQPTLSENIARFVTSPIVIPILLSIASIGLIVELYSPGFGIPGIMGVSSLILFFYGHLIAGFAGHEAMILLLTGLVLIILEIFFPSGVFGIIGGGAILGAMLVSGADMGHMALSIGISLLLAFVLAFFLFKKLDTNRGLFKYLVLKDQTSNELGYVSNENRRELVGMEGQALTFLRPSGTALFGDERLDVVSEGGFIDRNHPVKVVKVEGSRIVVRELINKEEEN</sequence>
<dbReference type="Pfam" id="PF01957">
    <property type="entry name" value="NfeD"/>
    <property type="match status" value="1"/>
</dbReference>
<dbReference type="Gene3D" id="3.90.226.10">
    <property type="entry name" value="2-enoyl-CoA Hydratase, Chain A, domain 1"/>
    <property type="match status" value="1"/>
</dbReference>
<dbReference type="InterPro" id="IPR029045">
    <property type="entry name" value="ClpP/crotonase-like_dom_sf"/>
</dbReference>
<feature type="transmembrane region" description="Helical" evidence="5">
    <location>
        <begin position="259"/>
        <end position="276"/>
    </location>
</feature>
<dbReference type="PANTHER" id="PTHR33507">
    <property type="entry name" value="INNER MEMBRANE PROTEIN YBBJ"/>
    <property type="match status" value="1"/>
</dbReference>
<name>A0A511W6Y2_9BACI</name>
<feature type="transmembrane region" description="Helical" evidence="5">
    <location>
        <begin position="331"/>
        <end position="350"/>
    </location>
</feature>
<proteinExistence type="predicted"/>
<accession>A0A511W6Y2</accession>
<dbReference type="InterPro" id="IPR056738">
    <property type="entry name" value="NfeD1b_N"/>
</dbReference>
<dbReference type="InterPro" id="IPR052165">
    <property type="entry name" value="Membrane_assoc_protease"/>
</dbReference>
<dbReference type="SUPFAM" id="SSF52096">
    <property type="entry name" value="ClpP/crotonase"/>
    <property type="match status" value="1"/>
</dbReference>
<feature type="domain" description="NfeD1b N-terminal" evidence="8">
    <location>
        <begin position="34"/>
        <end position="220"/>
    </location>
</feature>
<dbReference type="EMBL" id="BJYA01000015">
    <property type="protein sequence ID" value="GEN46501.1"/>
    <property type="molecule type" value="Genomic_DNA"/>
</dbReference>
<dbReference type="InterPro" id="IPR056739">
    <property type="entry name" value="NfeD_membrane"/>
</dbReference>
<dbReference type="GO" id="GO:0005886">
    <property type="term" value="C:plasma membrane"/>
    <property type="evidence" value="ECO:0007669"/>
    <property type="project" value="TreeGrafter"/>
</dbReference>
<dbReference type="Proteomes" id="UP000321440">
    <property type="component" value="Unassembled WGS sequence"/>
</dbReference>
<evidence type="ECO:0000259" key="7">
    <source>
        <dbReference type="Pfam" id="PF24961"/>
    </source>
</evidence>
<dbReference type="Pfam" id="PF24961">
    <property type="entry name" value="NfeD_membrane"/>
    <property type="match status" value="1"/>
</dbReference>
<dbReference type="InterPro" id="IPR002810">
    <property type="entry name" value="NfeD-like_C"/>
</dbReference>
<protein>
    <submittedName>
        <fullName evidence="9">Uncharacterized protein</fullName>
    </submittedName>
</protein>
<feature type="transmembrane region" description="Helical" evidence="5">
    <location>
        <begin position="232"/>
        <end position="252"/>
    </location>
</feature>
<comment type="subcellular location">
    <subcellularLocation>
        <location evidence="1">Membrane</location>
        <topology evidence="1">Multi-pass membrane protein</topology>
    </subcellularLocation>
</comment>
<feature type="transmembrane region" description="Helical" evidence="5">
    <location>
        <begin position="307"/>
        <end position="325"/>
    </location>
</feature>
<evidence type="ECO:0000313" key="9">
    <source>
        <dbReference type="EMBL" id="GEN46501.1"/>
    </source>
</evidence>
<organism evidence="9 10">
    <name type="scientific">Alkalibacillus haloalkaliphilus</name>
    <dbReference type="NCBI Taxonomy" id="94136"/>
    <lineage>
        <taxon>Bacteria</taxon>
        <taxon>Bacillati</taxon>
        <taxon>Bacillota</taxon>
        <taxon>Bacilli</taxon>
        <taxon>Bacillales</taxon>
        <taxon>Bacillaceae</taxon>
        <taxon>Alkalibacillus</taxon>
    </lineage>
</organism>
<reference evidence="9 10" key="1">
    <citation type="submission" date="2019-07" db="EMBL/GenBank/DDBJ databases">
        <title>Whole genome shotgun sequence of Alkalibacillus haloalkaliphilus NBRC 103110.</title>
        <authorList>
            <person name="Hosoyama A."/>
            <person name="Uohara A."/>
            <person name="Ohji S."/>
            <person name="Ichikawa N."/>
        </authorList>
    </citation>
    <scope>NUCLEOTIDE SEQUENCE [LARGE SCALE GENOMIC DNA]</scope>
    <source>
        <strain evidence="9 10">NBRC 103110</strain>
    </source>
</reference>